<dbReference type="EMBL" id="JAAGWY010000001">
    <property type="protein sequence ID" value="NEN04881.1"/>
    <property type="molecule type" value="Genomic_DNA"/>
</dbReference>
<dbReference type="InterPro" id="IPR036291">
    <property type="entry name" value="NAD(P)-bd_dom_sf"/>
</dbReference>
<dbReference type="InterPro" id="IPR011032">
    <property type="entry name" value="GroES-like_sf"/>
</dbReference>
<dbReference type="EC" id="1.1.1.1" evidence="3"/>
<evidence type="ECO:0000313" key="10">
    <source>
        <dbReference type="EMBL" id="NEN04881.1"/>
    </source>
</evidence>
<organism evidence="10 11">
    <name type="scientific">Leifsonia tongyongensis</name>
    <dbReference type="NCBI Taxonomy" id="1268043"/>
    <lineage>
        <taxon>Bacteria</taxon>
        <taxon>Bacillati</taxon>
        <taxon>Actinomycetota</taxon>
        <taxon>Actinomycetes</taxon>
        <taxon>Micrococcales</taxon>
        <taxon>Microbacteriaceae</taxon>
        <taxon>Leifsonia</taxon>
    </lineage>
</organism>
<comment type="similarity">
    <text evidence="2">Belongs to the zinc-containing alcohol dehydrogenase family.</text>
</comment>
<evidence type="ECO:0000256" key="3">
    <source>
        <dbReference type="ARBA" id="ARBA00013190"/>
    </source>
</evidence>
<keyword evidence="11" id="KW-1185">Reference proteome</keyword>
<keyword evidence="4" id="KW-0479">Metal-binding</keyword>
<dbReference type="AlphaFoldDB" id="A0A6L9XU00"/>
<evidence type="ECO:0000313" key="11">
    <source>
        <dbReference type="Proteomes" id="UP000474967"/>
    </source>
</evidence>
<feature type="domain" description="Alcohol dehydrogenase-like N-terminal" evidence="9">
    <location>
        <begin position="51"/>
        <end position="172"/>
    </location>
</feature>
<dbReference type="InterPro" id="IPR013149">
    <property type="entry name" value="ADH-like_C"/>
</dbReference>
<dbReference type="GO" id="GO:0046872">
    <property type="term" value="F:metal ion binding"/>
    <property type="evidence" value="ECO:0007669"/>
    <property type="project" value="UniProtKB-KW"/>
</dbReference>
<evidence type="ECO:0000259" key="9">
    <source>
        <dbReference type="Pfam" id="PF08240"/>
    </source>
</evidence>
<dbReference type="Pfam" id="PF08240">
    <property type="entry name" value="ADH_N"/>
    <property type="match status" value="1"/>
</dbReference>
<dbReference type="PANTHER" id="PTHR42940">
    <property type="entry name" value="ALCOHOL DEHYDROGENASE 1-RELATED"/>
    <property type="match status" value="1"/>
</dbReference>
<keyword evidence="5" id="KW-0862">Zinc</keyword>
<dbReference type="InterPro" id="IPR013154">
    <property type="entry name" value="ADH-like_N"/>
</dbReference>
<dbReference type="GO" id="GO:0004022">
    <property type="term" value="F:alcohol dehydrogenase (NAD+) activity"/>
    <property type="evidence" value="ECO:0007669"/>
    <property type="project" value="UniProtKB-EC"/>
</dbReference>
<gene>
    <name evidence="10" type="ORF">G3T36_03260</name>
</gene>
<protein>
    <recommendedName>
        <fullName evidence="3">alcohol dehydrogenase</fullName>
        <ecNumber evidence="3">1.1.1.1</ecNumber>
    </recommendedName>
</protein>
<dbReference type="Proteomes" id="UP000474967">
    <property type="component" value="Unassembled WGS sequence"/>
</dbReference>
<comment type="caution">
    <text evidence="10">The sequence shown here is derived from an EMBL/GenBank/DDBJ whole genome shotgun (WGS) entry which is preliminary data.</text>
</comment>
<dbReference type="Pfam" id="PF00107">
    <property type="entry name" value="ADH_zinc_N"/>
    <property type="match status" value="1"/>
</dbReference>
<sequence>MTSRAVTPRVLEAPARAGKGVGVFPSATAMVWTGEGHAHEAVAVPGVRLSPGDVLVEIELATVCGSDVHTVLGHRSAPTPLILGHEQVGRVIALGQGGAKTTDGHRVSLGERIVWSVSVPCGRCVRCRRGLGQKCVNLQRYGHERMRRGWELSGGFATHAHVLAGTPMVAVPDDVPATVLAPASCATATVAAAIEAAAEITVLDGAVVVVTGAGMLGLTATAMATEAGAHVVVTDPVDERRETAFEFGAEAVADPRVAPDAPGGLATAITRAGGRGVACTVGLDMSGSPAAVRTLLSTVDVGGVIVLVRSLTSGADVPLDPDVLVRRLLTVRGVHDYAPRHLEQAARFLVEARSRYPFAEQVTRILPLADVDEALALAASGVGPRVAVSPRM</sequence>
<accession>A0A6L9XU00</accession>
<evidence type="ECO:0000256" key="1">
    <source>
        <dbReference type="ARBA" id="ARBA00001947"/>
    </source>
</evidence>
<comment type="cofactor">
    <cofactor evidence="1">
        <name>Zn(2+)</name>
        <dbReference type="ChEBI" id="CHEBI:29105"/>
    </cofactor>
</comment>
<evidence type="ECO:0000256" key="6">
    <source>
        <dbReference type="ARBA" id="ARBA00023002"/>
    </source>
</evidence>
<dbReference type="CDD" id="cd08231">
    <property type="entry name" value="MDR_TM0436_like"/>
    <property type="match status" value="1"/>
</dbReference>
<evidence type="ECO:0000256" key="7">
    <source>
        <dbReference type="ARBA" id="ARBA00023027"/>
    </source>
</evidence>
<dbReference type="InterPro" id="IPR017743">
    <property type="entry name" value="ADH_phosphonate_catab-assoc"/>
</dbReference>
<keyword evidence="7" id="KW-0520">NAD</keyword>
<dbReference type="Gene3D" id="3.40.50.720">
    <property type="entry name" value="NAD(P)-binding Rossmann-like Domain"/>
    <property type="match status" value="1"/>
</dbReference>
<dbReference type="SUPFAM" id="SSF50129">
    <property type="entry name" value="GroES-like"/>
    <property type="match status" value="1"/>
</dbReference>
<proteinExistence type="inferred from homology"/>
<keyword evidence="6" id="KW-0560">Oxidoreductase</keyword>
<evidence type="ECO:0000256" key="2">
    <source>
        <dbReference type="ARBA" id="ARBA00008072"/>
    </source>
</evidence>
<dbReference type="SUPFAM" id="SSF51735">
    <property type="entry name" value="NAD(P)-binding Rossmann-fold domains"/>
    <property type="match status" value="1"/>
</dbReference>
<dbReference type="Gene3D" id="3.90.180.10">
    <property type="entry name" value="Medium-chain alcohol dehydrogenases, catalytic domain"/>
    <property type="match status" value="1"/>
</dbReference>
<feature type="domain" description="Alcohol dehydrogenase-like C-terminal" evidence="8">
    <location>
        <begin position="216"/>
        <end position="350"/>
    </location>
</feature>
<evidence type="ECO:0000256" key="5">
    <source>
        <dbReference type="ARBA" id="ARBA00022833"/>
    </source>
</evidence>
<dbReference type="GO" id="GO:0005737">
    <property type="term" value="C:cytoplasm"/>
    <property type="evidence" value="ECO:0007669"/>
    <property type="project" value="TreeGrafter"/>
</dbReference>
<name>A0A6L9XU00_9MICO</name>
<reference evidence="10 11" key="1">
    <citation type="journal article" date="2014" name="J. Microbiol.">
        <title>Diaminobutyricibacter tongyongensis gen. nov., sp. nov. and Homoserinibacter gongjuensis gen. nov., sp. nov. belong to the family Microbacteriaceae.</title>
        <authorList>
            <person name="Kim S.J."/>
            <person name="Ahn J.H."/>
            <person name="Weon H.Y."/>
            <person name="Hamada M."/>
            <person name="Suzuki K."/>
            <person name="Kwon S.W."/>
        </authorList>
    </citation>
    <scope>NUCLEOTIDE SEQUENCE [LARGE SCALE GENOMIC DNA]</scope>
    <source>
        <strain evidence="10 11">NBRC 108724</strain>
    </source>
</reference>
<evidence type="ECO:0000256" key="4">
    <source>
        <dbReference type="ARBA" id="ARBA00022723"/>
    </source>
</evidence>
<evidence type="ECO:0000259" key="8">
    <source>
        <dbReference type="Pfam" id="PF00107"/>
    </source>
</evidence>
<dbReference type="PANTHER" id="PTHR42940:SF3">
    <property type="entry name" value="ALCOHOL DEHYDROGENASE 1-RELATED"/>
    <property type="match status" value="1"/>
</dbReference>
<dbReference type="NCBIfam" id="TIGR03366">
    <property type="entry name" value="HpnZ_proposed"/>
    <property type="match status" value="1"/>
</dbReference>